<evidence type="ECO:0000313" key="2">
    <source>
        <dbReference type="EMBL" id="KAB2817108.1"/>
    </source>
</evidence>
<protein>
    <submittedName>
        <fullName evidence="2">Alpha/beta hydrolase</fullName>
    </submittedName>
</protein>
<name>A0A6L3ZHN7_9FLAO</name>
<keyword evidence="2" id="KW-0378">Hydrolase</keyword>
<dbReference type="Gene3D" id="3.40.50.1820">
    <property type="entry name" value="alpha/beta hydrolase"/>
    <property type="match status" value="1"/>
</dbReference>
<dbReference type="RefSeq" id="WP_151691679.1">
    <property type="nucleotide sequence ID" value="NZ_BMGX01000002.1"/>
</dbReference>
<sequence>MKVLLILVFGVWSFCGSLAQTAKLTSEADLVIGERLTIFSDQLGEEREVNVYLPESYHPDSLNNYPVIYVFDGSMDEDFIHIVGLVQFGSMPWIDLLPESIVVGISNVDRQRDFTFPTTVAEDKADLPTSGGSENFMNYLEEELIPFISSRYRTSDHRTIIGQSLGGLLATEILMKRPQMFEDYIIVSPSLWWDQQSLLEFEIDSLSMNQVFIGVGNEHPVMRETAQALNAKLSALDSNSARVHFAYFPECDHGDVLHLAVYKAFEEM</sequence>
<dbReference type="SUPFAM" id="SSF53474">
    <property type="entry name" value="alpha/beta-Hydrolases"/>
    <property type="match status" value="1"/>
</dbReference>
<gene>
    <name evidence="2" type="ORF">F8C82_01540</name>
</gene>
<reference evidence="2 3" key="1">
    <citation type="submission" date="2019-10" db="EMBL/GenBank/DDBJ databases">
        <title>Genome sequence of Phaeocystidibacter marisrubri JCM30614 (type strain).</title>
        <authorList>
            <person name="Bowman J.P."/>
        </authorList>
    </citation>
    <scope>NUCLEOTIDE SEQUENCE [LARGE SCALE GENOMIC DNA]</scope>
    <source>
        <strain evidence="2 3">JCM 30614</strain>
    </source>
</reference>
<comment type="caution">
    <text evidence="2">The sequence shown here is derived from an EMBL/GenBank/DDBJ whole genome shotgun (WGS) entry which is preliminary data.</text>
</comment>
<keyword evidence="3" id="KW-1185">Reference proteome</keyword>
<accession>A0A6L3ZHN7</accession>
<dbReference type="AlphaFoldDB" id="A0A6L3ZHN7"/>
<dbReference type="PANTHER" id="PTHR48098">
    <property type="entry name" value="ENTEROCHELIN ESTERASE-RELATED"/>
    <property type="match status" value="1"/>
</dbReference>
<evidence type="ECO:0000256" key="1">
    <source>
        <dbReference type="SAM" id="SignalP"/>
    </source>
</evidence>
<dbReference type="Pfam" id="PF00756">
    <property type="entry name" value="Esterase"/>
    <property type="match status" value="1"/>
</dbReference>
<feature type="signal peptide" evidence="1">
    <location>
        <begin position="1"/>
        <end position="19"/>
    </location>
</feature>
<dbReference type="InterPro" id="IPR029058">
    <property type="entry name" value="AB_hydrolase_fold"/>
</dbReference>
<dbReference type="PANTHER" id="PTHR48098:SF6">
    <property type="entry name" value="FERRI-BACILLIBACTIN ESTERASE BESA"/>
    <property type="match status" value="1"/>
</dbReference>
<feature type="chain" id="PRO_5026745303" evidence="1">
    <location>
        <begin position="20"/>
        <end position="268"/>
    </location>
</feature>
<dbReference type="GO" id="GO:0016787">
    <property type="term" value="F:hydrolase activity"/>
    <property type="evidence" value="ECO:0007669"/>
    <property type="project" value="UniProtKB-KW"/>
</dbReference>
<dbReference type="OrthoDB" id="9784036at2"/>
<organism evidence="2 3">
    <name type="scientific">Phaeocystidibacter marisrubri</name>
    <dbReference type="NCBI Taxonomy" id="1577780"/>
    <lineage>
        <taxon>Bacteria</taxon>
        <taxon>Pseudomonadati</taxon>
        <taxon>Bacteroidota</taxon>
        <taxon>Flavobacteriia</taxon>
        <taxon>Flavobacteriales</taxon>
        <taxon>Phaeocystidibacteraceae</taxon>
        <taxon>Phaeocystidibacter</taxon>
    </lineage>
</organism>
<proteinExistence type="predicted"/>
<dbReference type="Proteomes" id="UP000484164">
    <property type="component" value="Unassembled WGS sequence"/>
</dbReference>
<dbReference type="InterPro" id="IPR000801">
    <property type="entry name" value="Esterase-like"/>
</dbReference>
<evidence type="ECO:0000313" key="3">
    <source>
        <dbReference type="Proteomes" id="UP000484164"/>
    </source>
</evidence>
<dbReference type="EMBL" id="WBVQ01000001">
    <property type="protein sequence ID" value="KAB2817108.1"/>
    <property type="molecule type" value="Genomic_DNA"/>
</dbReference>
<dbReference type="InterPro" id="IPR050583">
    <property type="entry name" value="Mycobacterial_A85_antigen"/>
</dbReference>
<keyword evidence="1" id="KW-0732">Signal</keyword>